<feature type="chain" id="PRO_5042250521" description="Secreted protein" evidence="1">
    <location>
        <begin position="29"/>
        <end position="76"/>
    </location>
</feature>
<sequence length="76" mass="8966">MQLRGASEVLRLSLTLLIWHLFNELATRRYLRMNHNDFGTQVGERCRRLKWFCPDPVLGLPRSANFVQILINKDLL</sequence>
<gene>
    <name evidence="2" type="ORF">F5891DRAFT_1016541</name>
</gene>
<accession>A0AAD4EDE7</accession>
<evidence type="ECO:0000256" key="1">
    <source>
        <dbReference type="SAM" id="SignalP"/>
    </source>
</evidence>
<evidence type="ECO:0008006" key="4">
    <source>
        <dbReference type="Google" id="ProtNLM"/>
    </source>
</evidence>
<protein>
    <recommendedName>
        <fullName evidence="4">Secreted protein</fullName>
    </recommendedName>
</protein>
<proteinExistence type="predicted"/>
<dbReference type="EMBL" id="JABBWK010000011">
    <property type="protein sequence ID" value="KAG1904085.1"/>
    <property type="molecule type" value="Genomic_DNA"/>
</dbReference>
<dbReference type="Proteomes" id="UP001195769">
    <property type="component" value="Unassembled WGS sequence"/>
</dbReference>
<keyword evidence="1" id="KW-0732">Signal</keyword>
<dbReference type="RefSeq" id="XP_041229660.1">
    <property type="nucleotide sequence ID" value="XM_041360943.1"/>
</dbReference>
<dbReference type="AlphaFoldDB" id="A0AAD4EDE7"/>
<dbReference type="GeneID" id="64655241"/>
<keyword evidence="3" id="KW-1185">Reference proteome</keyword>
<evidence type="ECO:0000313" key="2">
    <source>
        <dbReference type="EMBL" id="KAG1904085.1"/>
    </source>
</evidence>
<comment type="caution">
    <text evidence="2">The sequence shown here is derived from an EMBL/GenBank/DDBJ whole genome shotgun (WGS) entry which is preliminary data.</text>
</comment>
<evidence type="ECO:0000313" key="3">
    <source>
        <dbReference type="Proteomes" id="UP001195769"/>
    </source>
</evidence>
<reference evidence="2" key="1">
    <citation type="journal article" date="2020" name="New Phytol.">
        <title>Comparative genomics reveals dynamic genome evolution in host specialist ectomycorrhizal fungi.</title>
        <authorList>
            <person name="Lofgren L.A."/>
            <person name="Nguyen N.H."/>
            <person name="Vilgalys R."/>
            <person name="Ruytinx J."/>
            <person name="Liao H.L."/>
            <person name="Branco S."/>
            <person name="Kuo A."/>
            <person name="LaButti K."/>
            <person name="Lipzen A."/>
            <person name="Andreopoulos W."/>
            <person name="Pangilinan J."/>
            <person name="Riley R."/>
            <person name="Hundley H."/>
            <person name="Na H."/>
            <person name="Barry K."/>
            <person name="Grigoriev I.V."/>
            <person name="Stajich J.E."/>
            <person name="Kennedy P.G."/>
        </authorList>
    </citation>
    <scope>NUCLEOTIDE SEQUENCE</scope>
    <source>
        <strain evidence="2">FC203</strain>
    </source>
</reference>
<organism evidence="2 3">
    <name type="scientific">Suillus fuscotomentosus</name>
    <dbReference type="NCBI Taxonomy" id="1912939"/>
    <lineage>
        <taxon>Eukaryota</taxon>
        <taxon>Fungi</taxon>
        <taxon>Dikarya</taxon>
        <taxon>Basidiomycota</taxon>
        <taxon>Agaricomycotina</taxon>
        <taxon>Agaricomycetes</taxon>
        <taxon>Agaricomycetidae</taxon>
        <taxon>Boletales</taxon>
        <taxon>Suillineae</taxon>
        <taxon>Suillaceae</taxon>
        <taxon>Suillus</taxon>
    </lineage>
</organism>
<name>A0AAD4EDE7_9AGAM</name>
<feature type="signal peptide" evidence="1">
    <location>
        <begin position="1"/>
        <end position="28"/>
    </location>
</feature>